<dbReference type="SUPFAM" id="SSF52058">
    <property type="entry name" value="L domain-like"/>
    <property type="match status" value="2"/>
</dbReference>
<protein>
    <recommendedName>
        <fullName evidence="4">U2A'/phosphoprotein 32 family A C-terminal domain-containing protein</fullName>
    </recommendedName>
</protein>
<dbReference type="InterPro" id="IPR001611">
    <property type="entry name" value="Leu-rich_rpt"/>
</dbReference>
<dbReference type="InterPro" id="IPR003591">
    <property type="entry name" value="Leu-rich_rpt_typical-subtyp"/>
</dbReference>
<dbReference type="OMA" id="HTAGNVR"/>
<evidence type="ECO:0000259" key="4">
    <source>
        <dbReference type="SMART" id="SM00446"/>
    </source>
</evidence>
<dbReference type="InterPro" id="IPR050836">
    <property type="entry name" value="SDS22/Internalin_LRR"/>
</dbReference>
<dbReference type="OrthoDB" id="1517790at2759"/>
<dbReference type="SUPFAM" id="SSF52075">
    <property type="entry name" value="Outer arm dynein light chain 1"/>
    <property type="match status" value="1"/>
</dbReference>
<name>T0Q9U9_SAPDV</name>
<feature type="compositionally biased region" description="Polar residues" evidence="3">
    <location>
        <begin position="1534"/>
        <end position="1547"/>
    </location>
</feature>
<dbReference type="eggNOG" id="KOG0531">
    <property type="taxonomic scope" value="Eukaryota"/>
</dbReference>
<dbReference type="PANTHER" id="PTHR46652:SF3">
    <property type="entry name" value="LEUCINE-RICH REPEAT-CONTAINING PROTEIN 9"/>
    <property type="match status" value="1"/>
</dbReference>
<dbReference type="SMART" id="SM00369">
    <property type="entry name" value="LRR_TYP"/>
    <property type="match status" value="13"/>
</dbReference>
<dbReference type="SMART" id="SM00446">
    <property type="entry name" value="LRRcap"/>
    <property type="match status" value="2"/>
</dbReference>
<dbReference type="Pfam" id="PF14580">
    <property type="entry name" value="LRR_9"/>
    <property type="match status" value="3"/>
</dbReference>
<evidence type="ECO:0000256" key="3">
    <source>
        <dbReference type="SAM" id="MobiDB-lite"/>
    </source>
</evidence>
<dbReference type="SMART" id="SM00365">
    <property type="entry name" value="LRR_SD22"/>
    <property type="match status" value="14"/>
</dbReference>
<dbReference type="STRING" id="1156394.T0Q9U9"/>
<feature type="region of interest" description="Disordered" evidence="3">
    <location>
        <begin position="1"/>
        <end position="33"/>
    </location>
</feature>
<dbReference type="InterPro" id="IPR032675">
    <property type="entry name" value="LRR_dom_sf"/>
</dbReference>
<sequence length="1590" mass="176969">MAATRSAESKAALEPESTDECNNGDGDGDVVDQPTVDRMHLLSALPDLDELCSANGLSRKQFGKRAHLVQSLEMFLGFWPRMVTVTYFTNLRDLSIVKHPTIAVLEGLESCPQLESLRIVECSLGRIEGLSQCTRLTYLNLSSNALVRMDGLSALTRLETLWLNDNRIERLSGLEHCTSLQVLWVAKNYIATLERCLDANTTLTELNVAANQLSSFLALAPLGKLPRLASLNLSDPHFGDNPVCRLCNYQTYLLCQLPHLTYLDTLELSPLNKQIADSTLMKKRMYYNMRIKTIKRNISNCVRHARQCYIDHINFANFNLNAVMRELSDLDKELEDEKLHGVSQTFLKYPQGSLEAKRAQVAAYIALKTQCIHSMTQAFEHLRHQLTTLSEKTIARLLLELNTGGNIRLEDGSEADVWYASCVDLLRSRAFLADLAPLGIRDLKVNRVTRINNRFLRNRFQDRVEALLSGPDEHVKDNVSKRGVTIKESAINTSSSSSDQDNAKDTTDVAIENTLEYLFYMQPPILDHIDGVKEQYHVIEHGFRAVDDYAVLGPHCAHGMKLTNSLALLDVPRIATALHLGAEPDADVSAYAHFGWQSVELTKAMRSSQRKLLSGEFKLTDGVLVIAKAFVGHTRIVEQGTSFPLQKPDDVQCLQAIKPTDPKQRMYFLLDAALALPEYIVEYEYTPLDTTSHLLAGLVPAVAPAVVADRPLGPDDYKQYGITSDEAIVDMGAAIALTEAFKHKYQLVFTEPLLEQHLLEEAAKNLIQMDPTIARRQAIGGVGPATTHITPSSLVSLAYGIAPHDMVHLNLTSSGLKSLAGLSMCGLVKLERLVLSFNEIRTIEGLEGLGSLTTLDLGYNILRSIDNIHGLHLLHTLLLNNNLLYRFEDVSTLSHVPSLHTLDLRNNAICEAKRYRKNVLQRLPKLQRLDMAPVAPNELSTPLAVRLSPHKIWACSRGSRHDRGESSLARFRAKPVLQAGDEAFLADEQDDDASWWTTVEELHVDHESLSMLSHLEKLTSLRIASFSDNDLSFIDGLSQCTSLEELALDNNQIMTIENLDALVQLKVLDLGKNKLMGMKNLDTLVNLKQLSLEDNNITSLQGLSHLVKLMELYIGNNNIANIKEIHHLKSLPKLIIVDFSGNGFCADAEYTLYTVYNLRRIKVLDGVSISSDLQFEAKQKYSGKLTTDFLIEKIGHAFNRIHEMELSSCRIREIGSLHGDVFVNLKDLNLENNLITDISGIEKLPKLRGLNLSSNRIERLSHAGPHTGVLACPKLENLQLAHNLITDMTQLGLHHLQELKILNLEGNDITQIAGLTHAHELRELILSKNKIRQFEAATANVLTSLVVLKMDDNSLRSLVYFYPLSRLQVLDLSNNRLPDLEEVERLQPLIPIVQELWVLNNPLAKRHLCRSTIIYRYSSLKCLDGKDITLEERERVEVLFMHDRTMVAPSLPPAVSAALVNAPHFAASSKTSVKLTAMSFESLMGGQRRQSSSNNAVLGTVLPQVPTDRKAHDMPLASPSTATPPMDARRRSEATTLGQLTGFNGSGNHKLGSRPEVSMTPPPKAQPHVAQPTGHVYTSRNFGRSGGSLK</sequence>
<feature type="domain" description="U2A'/phosphoprotein 32 family A C-terminal" evidence="4">
    <location>
        <begin position="912"/>
        <end position="930"/>
    </location>
</feature>
<reference evidence="5 6" key="1">
    <citation type="submission" date="2012-04" db="EMBL/GenBank/DDBJ databases">
        <title>The Genome Sequence of Saprolegnia declina VS20.</title>
        <authorList>
            <consortium name="The Broad Institute Genome Sequencing Platform"/>
            <person name="Russ C."/>
            <person name="Nusbaum C."/>
            <person name="Tyler B."/>
            <person name="van West P."/>
            <person name="Dieguez-Uribeondo J."/>
            <person name="de Bruijn I."/>
            <person name="Tripathy S."/>
            <person name="Jiang R."/>
            <person name="Young S.K."/>
            <person name="Zeng Q."/>
            <person name="Gargeya S."/>
            <person name="Fitzgerald M."/>
            <person name="Haas B."/>
            <person name="Abouelleil A."/>
            <person name="Alvarado L."/>
            <person name="Arachchi H.M."/>
            <person name="Berlin A."/>
            <person name="Chapman S.B."/>
            <person name="Goldberg J."/>
            <person name="Griggs A."/>
            <person name="Gujja S."/>
            <person name="Hansen M."/>
            <person name="Howarth C."/>
            <person name="Imamovic A."/>
            <person name="Larimer J."/>
            <person name="McCowen C."/>
            <person name="Montmayeur A."/>
            <person name="Murphy C."/>
            <person name="Neiman D."/>
            <person name="Pearson M."/>
            <person name="Priest M."/>
            <person name="Roberts A."/>
            <person name="Saif S."/>
            <person name="Shea T."/>
            <person name="Sisk P."/>
            <person name="Sykes S."/>
            <person name="Wortman J."/>
            <person name="Nusbaum C."/>
            <person name="Birren B."/>
        </authorList>
    </citation>
    <scope>NUCLEOTIDE SEQUENCE [LARGE SCALE GENOMIC DNA]</scope>
    <source>
        <strain evidence="5 6">VS20</strain>
    </source>
</reference>
<evidence type="ECO:0000313" key="6">
    <source>
        <dbReference type="Proteomes" id="UP000030762"/>
    </source>
</evidence>
<dbReference type="Pfam" id="PF13855">
    <property type="entry name" value="LRR_8"/>
    <property type="match status" value="1"/>
</dbReference>
<keyword evidence="6" id="KW-1185">Reference proteome</keyword>
<dbReference type="PROSITE" id="PS51450">
    <property type="entry name" value="LRR"/>
    <property type="match status" value="13"/>
</dbReference>
<dbReference type="EMBL" id="JH767154">
    <property type="protein sequence ID" value="EQC34689.1"/>
    <property type="molecule type" value="Genomic_DNA"/>
</dbReference>
<proteinExistence type="predicted"/>
<dbReference type="Pfam" id="PF12799">
    <property type="entry name" value="LRR_4"/>
    <property type="match status" value="1"/>
</dbReference>
<dbReference type="PANTHER" id="PTHR46652">
    <property type="entry name" value="LEUCINE-RICH REPEAT AND IQ DOMAIN-CONTAINING PROTEIN 1-RELATED"/>
    <property type="match status" value="1"/>
</dbReference>
<dbReference type="GeneID" id="19948733"/>
<dbReference type="RefSeq" id="XP_008612095.1">
    <property type="nucleotide sequence ID" value="XM_008613873.1"/>
</dbReference>
<dbReference type="InterPro" id="IPR003603">
    <property type="entry name" value="U2A'_phosphoprotein32A_C"/>
</dbReference>
<feature type="region of interest" description="Disordered" evidence="3">
    <location>
        <begin position="1508"/>
        <end position="1590"/>
    </location>
</feature>
<dbReference type="Proteomes" id="UP000030762">
    <property type="component" value="Unassembled WGS sequence"/>
</dbReference>
<dbReference type="VEuPathDB" id="FungiDB:SDRG_08006"/>
<dbReference type="InterPro" id="IPR025875">
    <property type="entry name" value="Leu-rich_rpt_4"/>
</dbReference>
<dbReference type="InParanoid" id="T0Q9U9"/>
<evidence type="ECO:0000313" key="5">
    <source>
        <dbReference type="EMBL" id="EQC34689.1"/>
    </source>
</evidence>
<keyword evidence="2" id="KW-0677">Repeat</keyword>
<evidence type="ECO:0000256" key="1">
    <source>
        <dbReference type="ARBA" id="ARBA00022614"/>
    </source>
</evidence>
<keyword evidence="1" id="KW-0433">Leucine-rich repeat</keyword>
<gene>
    <name evidence="5" type="ORF">SDRG_08006</name>
</gene>
<organism evidence="5 6">
    <name type="scientific">Saprolegnia diclina (strain VS20)</name>
    <dbReference type="NCBI Taxonomy" id="1156394"/>
    <lineage>
        <taxon>Eukaryota</taxon>
        <taxon>Sar</taxon>
        <taxon>Stramenopiles</taxon>
        <taxon>Oomycota</taxon>
        <taxon>Saprolegniomycetes</taxon>
        <taxon>Saprolegniales</taxon>
        <taxon>Saprolegniaceae</taxon>
        <taxon>Saprolegnia</taxon>
    </lineage>
</organism>
<feature type="domain" description="U2A'/phosphoprotein 32 family A C-terminal" evidence="4">
    <location>
        <begin position="246"/>
        <end position="264"/>
    </location>
</feature>
<dbReference type="Gene3D" id="3.80.10.10">
    <property type="entry name" value="Ribonuclease Inhibitor"/>
    <property type="match status" value="7"/>
</dbReference>
<evidence type="ECO:0000256" key="2">
    <source>
        <dbReference type="ARBA" id="ARBA00022737"/>
    </source>
</evidence>
<accession>T0Q9U9</accession>